<dbReference type="InterPro" id="IPR006896">
    <property type="entry name" value="Sec23/24_trunk_dom"/>
</dbReference>
<name>A0ABQ9WSL6_9EUKA</name>
<dbReference type="Pfam" id="PF04811">
    <property type="entry name" value="Sec23_trunk"/>
    <property type="match status" value="1"/>
</dbReference>
<dbReference type="SUPFAM" id="SSF81995">
    <property type="entry name" value="beta-sandwich domain of Sec23/24"/>
    <property type="match status" value="1"/>
</dbReference>
<dbReference type="Proteomes" id="UP001281761">
    <property type="component" value="Unassembled WGS sequence"/>
</dbReference>
<accession>A0ABQ9WSL6</accession>
<dbReference type="InterPro" id="IPR050550">
    <property type="entry name" value="SEC23_SEC24_subfamily"/>
</dbReference>
<comment type="caution">
    <text evidence="8">The sequence shown here is derived from an EMBL/GenBank/DDBJ whole genome shotgun (WGS) entry which is preliminary data.</text>
</comment>
<proteinExistence type="inferred from homology"/>
<feature type="region of interest" description="Disordered" evidence="4">
    <location>
        <begin position="743"/>
        <end position="762"/>
    </location>
</feature>
<feature type="domain" description="Sec23/Sec24 trunk" evidence="6">
    <location>
        <begin position="232"/>
        <end position="379"/>
    </location>
</feature>
<sequence length="821" mass="90634">MSQPSRRLLDPSLSARTAEDTTTPSFQQPPSSFPPQPARTEPNHLSQPTPFPTTPSSLSSSPSTPVAIRPTQPGAFDFTLSAAPRKPSVLKKWPIPFGVTVNPFAGYTVQTNALPFVSFHPVAPIRCKRCRTFINAGVSFTSKGRNWTCNLCGLENVVFQHYYCALDPTTQQRTDLSLHPELNCMSYGLTVPPSYRATPPHPFQACFLVDITPSAVKRGVSLSSFKISFGEDIQLPVPENKLIVPLMKIEKQLSKLLHTGISSLLNDRMISNQDDSVFGSALTAAKLMTKNTGGHIICFLGTRPSVDPGSLEERPDFQSQPDKLFTRLQCNSEFYKEFAYQFVQSWTTVNIFAFPCQDLDTASLSILPELTGGSLFLFPTDFPPDPPQSFTAPSLPLSIHRQVHAHLSSIFANTVGYECSLTVRTHNSIKVDVPFGHVYQERGNVVKMGCFNRTHRVSFQLLLDSRFITSQRTAIPFQVHVAFTTATGQRLVIIHNYNLPLFDHSPSPSDPLGAPSMCAKHFSPTGSLSLLAKMSAFAGREQKATQVKADLLDKMKTFFKTISSSVNSPYSPFETFSSFFASINGLLRGDLLQDTNYMEDSLQSPSFSVKQSELRQQGRVGVRYDLRTSFLHHALTLDSSQLATFLTPVLLNITLSSSDASSPPILSAAQWLMNESSINLCGTYLLLTPFTSTLFLLGEENNSLAQAGAFEGLHIQEGVLLNSEQFEQLQKEESSFRMDEWGLEDSATNTDDQHSSTSPLGRRMLNMINQQRTSHGVLRPAPDTILTGQMAFNQLSSLLSSELGLSLNGYTNFKSYIESAR</sequence>
<dbReference type="InterPro" id="IPR036174">
    <property type="entry name" value="Znf_Sec23_Sec24_sf"/>
</dbReference>
<dbReference type="Pfam" id="PF08033">
    <property type="entry name" value="Sec23_BS"/>
    <property type="match status" value="1"/>
</dbReference>
<reference evidence="8 9" key="1">
    <citation type="journal article" date="2022" name="bioRxiv">
        <title>Genomics of Preaxostyla Flagellates Illuminates Evolutionary Transitions and the Path Towards Mitochondrial Loss.</title>
        <authorList>
            <person name="Novak L.V.F."/>
            <person name="Treitli S.C."/>
            <person name="Pyrih J."/>
            <person name="Halakuc P."/>
            <person name="Pipaliya S.V."/>
            <person name="Vacek V."/>
            <person name="Brzon O."/>
            <person name="Soukal P."/>
            <person name="Eme L."/>
            <person name="Dacks J.B."/>
            <person name="Karnkowska A."/>
            <person name="Elias M."/>
            <person name="Hampl V."/>
        </authorList>
    </citation>
    <scope>NUCLEOTIDE SEQUENCE [LARGE SCALE GENOMIC DNA]</scope>
    <source>
        <strain evidence="8">NAU3</strain>
        <tissue evidence="8">Gut</tissue>
    </source>
</reference>
<feature type="domain" description="Sec23/Sec24 beta-sandwich" evidence="7">
    <location>
        <begin position="416"/>
        <end position="500"/>
    </location>
</feature>
<dbReference type="InterPro" id="IPR012990">
    <property type="entry name" value="Beta-sandwich_Sec23_24"/>
</dbReference>
<feature type="domain" description="Zinc finger Sec23/Sec24-type" evidence="5">
    <location>
        <begin position="124"/>
        <end position="162"/>
    </location>
</feature>
<feature type="compositionally biased region" description="Low complexity" evidence="4">
    <location>
        <begin position="21"/>
        <end position="30"/>
    </location>
</feature>
<dbReference type="Gene3D" id="2.30.30.380">
    <property type="entry name" value="Zn-finger domain of Sec23/24"/>
    <property type="match status" value="1"/>
</dbReference>
<evidence type="ECO:0000256" key="4">
    <source>
        <dbReference type="SAM" id="MobiDB-lite"/>
    </source>
</evidence>
<evidence type="ECO:0000256" key="1">
    <source>
        <dbReference type="ARBA" id="ARBA00004394"/>
    </source>
</evidence>
<dbReference type="EMBL" id="JARBJD010000405">
    <property type="protein sequence ID" value="KAK2942487.1"/>
    <property type="molecule type" value="Genomic_DNA"/>
</dbReference>
<evidence type="ECO:0000259" key="6">
    <source>
        <dbReference type="Pfam" id="PF04811"/>
    </source>
</evidence>
<dbReference type="SUPFAM" id="SSF82919">
    <property type="entry name" value="Zn-finger domain of Sec23/24"/>
    <property type="match status" value="1"/>
</dbReference>
<comment type="subcellular location">
    <subcellularLocation>
        <location evidence="1">Golgi apparatus membrane</location>
    </subcellularLocation>
</comment>
<dbReference type="InterPro" id="IPR036465">
    <property type="entry name" value="vWFA_dom_sf"/>
</dbReference>
<keyword evidence="9" id="KW-1185">Reference proteome</keyword>
<evidence type="ECO:0000259" key="7">
    <source>
        <dbReference type="Pfam" id="PF08033"/>
    </source>
</evidence>
<feature type="compositionally biased region" description="Polar residues" evidence="4">
    <location>
        <begin position="746"/>
        <end position="759"/>
    </location>
</feature>
<gene>
    <name evidence="8" type="ORF">BLNAU_22598</name>
</gene>
<dbReference type="PANTHER" id="PTHR13803">
    <property type="entry name" value="SEC24-RELATED PROTEIN"/>
    <property type="match status" value="1"/>
</dbReference>
<feature type="compositionally biased region" description="Low complexity" evidence="4">
    <location>
        <begin position="54"/>
        <end position="65"/>
    </location>
</feature>
<evidence type="ECO:0000313" key="9">
    <source>
        <dbReference type="Proteomes" id="UP001281761"/>
    </source>
</evidence>
<dbReference type="InterPro" id="IPR006895">
    <property type="entry name" value="Znf_Sec23_Sec24"/>
</dbReference>
<dbReference type="Pfam" id="PF04810">
    <property type="entry name" value="zf-Sec23_Sec24"/>
    <property type="match status" value="1"/>
</dbReference>
<dbReference type="SUPFAM" id="SSF53300">
    <property type="entry name" value="vWA-like"/>
    <property type="match status" value="1"/>
</dbReference>
<dbReference type="Gene3D" id="3.40.50.410">
    <property type="entry name" value="von Willebrand factor, type A domain"/>
    <property type="match status" value="1"/>
</dbReference>
<evidence type="ECO:0000259" key="5">
    <source>
        <dbReference type="Pfam" id="PF04810"/>
    </source>
</evidence>
<organism evidence="8 9">
    <name type="scientific">Blattamonas nauphoetae</name>
    <dbReference type="NCBI Taxonomy" id="2049346"/>
    <lineage>
        <taxon>Eukaryota</taxon>
        <taxon>Metamonada</taxon>
        <taxon>Preaxostyla</taxon>
        <taxon>Oxymonadida</taxon>
        <taxon>Blattamonas</taxon>
    </lineage>
</organism>
<dbReference type="Gene3D" id="2.60.40.1670">
    <property type="entry name" value="beta-sandwich domain of Sec23/24"/>
    <property type="match status" value="1"/>
</dbReference>
<dbReference type="PANTHER" id="PTHR13803:SF39">
    <property type="entry name" value="SECRETORY 24AB, ISOFORM A"/>
    <property type="match status" value="1"/>
</dbReference>
<evidence type="ECO:0000256" key="3">
    <source>
        <dbReference type="ARBA" id="ARBA00023034"/>
    </source>
</evidence>
<comment type="similarity">
    <text evidence="2">Belongs to the SEC23/SEC24 family. SEC24 subfamily.</text>
</comment>
<feature type="region of interest" description="Disordered" evidence="4">
    <location>
        <begin position="1"/>
        <end position="70"/>
    </location>
</feature>
<evidence type="ECO:0000256" key="2">
    <source>
        <dbReference type="ARBA" id="ARBA00008334"/>
    </source>
</evidence>
<evidence type="ECO:0000313" key="8">
    <source>
        <dbReference type="EMBL" id="KAK2942487.1"/>
    </source>
</evidence>
<keyword evidence="3" id="KW-0333">Golgi apparatus</keyword>
<protein>
    <submittedName>
        <fullName evidence="8">Uncharacterized protein</fullName>
    </submittedName>
</protein>